<dbReference type="AlphaFoldDB" id="A0A6F8VE43"/>
<protein>
    <submittedName>
        <fullName evidence="2">Uncharacterized protein</fullName>
    </submittedName>
</protein>
<reference evidence="3" key="1">
    <citation type="submission" date="2020-03" db="EMBL/GenBank/DDBJ databases">
        <title>Complete genome sequence of sulfur-oxidizing bacterium skT11.</title>
        <authorList>
            <person name="Kanda M."/>
            <person name="Kojima H."/>
            <person name="Fukui M."/>
        </authorList>
    </citation>
    <scope>NUCLEOTIDE SEQUENCE [LARGE SCALE GENOMIC DNA]</scope>
    <source>
        <strain evidence="3">skT11</strain>
    </source>
</reference>
<organism evidence="2 3">
    <name type="scientific">Sulfurimicrobium lacus</name>
    <dbReference type="NCBI Taxonomy" id="2715678"/>
    <lineage>
        <taxon>Bacteria</taxon>
        <taxon>Pseudomonadati</taxon>
        <taxon>Pseudomonadota</taxon>
        <taxon>Betaproteobacteria</taxon>
        <taxon>Nitrosomonadales</taxon>
        <taxon>Sulfuricellaceae</taxon>
        <taxon>Sulfurimicrobium</taxon>
    </lineage>
</organism>
<sequence>MPGQGCNTWFESSITGVEIMGKEQKSNKAEKKQPVMTPKEKKAAKKTKKEKGSMAP</sequence>
<accession>A0A6F8VE43</accession>
<dbReference type="KEGG" id="slac:SKTS_21080"/>
<evidence type="ECO:0000313" key="3">
    <source>
        <dbReference type="Proteomes" id="UP000502260"/>
    </source>
</evidence>
<gene>
    <name evidence="2" type="ORF">SKTS_21080</name>
</gene>
<keyword evidence="3" id="KW-1185">Reference proteome</keyword>
<dbReference type="EMBL" id="AP022853">
    <property type="protein sequence ID" value="BCB27222.1"/>
    <property type="molecule type" value="Genomic_DNA"/>
</dbReference>
<evidence type="ECO:0000256" key="1">
    <source>
        <dbReference type="SAM" id="MobiDB-lite"/>
    </source>
</evidence>
<feature type="compositionally biased region" description="Basic and acidic residues" evidence="1">
    <location>
        <begin position="21"/>
        <end position="41"/>
    </location>
</feature>
<evidence type="ECO:0000313" key="2">
    <source>
        <dbReference type="EMBL" id="BCB27222.1"/>
    </source>
</evidence>
<proteinExistence type="predicted"/>
<dbReference type="Proteomes" id="UP000502260">
    <property type="component" value="Chromosome"/>
</dbReference>
<feature type="region of interest" description="Disordered" evidence="1">
    <location>
        <begin position="21"/>
        <end position="56"/>
    </location>
</feature>
<name>A0A6F8VE43_9PROT</name>